<protein>
    <recommendedName>
        <fullName evidence="3">DUF7137 domain-containing protein</fullName>
    </recommendedName>
</protein>
<dbReference type="PANTHER" id="PTHR42028">
    <property type="entry name" value="CHROMOSOME 1, WHOLE GENOME SHOTGUN SEQUENCE"/>
    <property type="match status" value="1"/>
</dbReference>
<dbReference type="EMBL" id="CAJMWT010000788">
    <property type="protein sequence ID" value="CAE6352033.1"/>
    <property type="molecule type" value="Genomic_DNA"/>
</dbReference>
<evidence type="ECO:0000256" key="2">
    <source>
        <dbReference type="SAM" id="Phobius"/>
    </source>
</evidence>
<reference evidence="4" key="1">
    <citation type="submission" date="2021-01" db="EMBL/GenBank/DDBJ databases">
        <authorList>
            <person name="Kaushik A."/>
        </authorList>
    </citation>
    <scope>NUCLEOTIDE SEQUENCE</scope>
    <source>
        <strain evidence="4">AG2-2IIIB</strain>
    </source>
</reference>
<accession>A0A8H2WC16</accession>
<keyword evidence="2" id="KW-0812">Transmembrane</keyword>
<proteinExistence type="predicted"/>
<dbReference type="Pfam" id="PF23585">
    <property type="entry name" value="DUF7137"/>
    <property type="match status" value="1"/>
</dbReference>
<dbReference type="Proteomes" id="UP000663843">
    <property type="component" value="Unassembled WGS sequence"/>
</dbReference>
<evidence type="ECO:0000259" key="3">
    <source>
        <dbReference type="Pfam" id="PF23585"/>
    </source>
</evidence>
<evidence type="ECO:0000313" key="5">
    <source>
        <dbReference type="Proteomes" id="UP000663843"/>
    </source>
</evidence>
<sequence length="238" mass="24599">MSSSQNNQQSTQPATNGGSVTGSVTGSITGSVTGSVTGSTAATGTTSTNTIPQTAPPGTLSFTIPSQTATPSYYKIMASNPITFGWNFTSLLSTPASLTLHAYCTLNGNTYRVGPTNAAGTVAGVIPGTATAVTWDAYAQQSEAGAVPLVQATYTLRIFDERGYTVGAEPGLLNPNQNLKFAMYSPAQYTPLESGWQCTGCSSATTNFSVPSFMALATTLMVMFISGVGLVRGLVRNW</sequence>
<feature type="domain" description="DUF7137" evidence="3">
    <location>
        <begin position="54"/>
        <end position="199"/>
    </location>
</feature>
<keyword evidence="2" id="KW-1133">Transmembrane helix</keyword>
<feature type="transmembrane region" description="Helical" evidence="2">
    <location>
        <begin position="213"/>
        <end position="235"/>
    </location>
</feature>
<dbReference type="AlphaFoldDB" id="A0A8H2WC16"/>
<name>A0A8H2WC16_9AGAM</name>
<dbReference type="InterPro" id="IPR055561">
    <property type="entry name" value="DUF7137"/>
</dbReference>
<dbReference type="PANTHER" id="PTHR42028:SF1">
    <property type="entry name" value="YALI0E30657P"/>
    <property type="match status" value="1"/>
</dbReference>
<evidence type="ECO:0000256" key="1">
    <source>
        <dbReference type="SAM" id="MobiDB-lite"/>
    </source>
</evidence>
<feature type="compositionally biased region" description="Low complexity" evidence="1">
    <location>
        <begin position="1"/>
        <end position="51"/>
    </location>
</feature>
<keyword evidence="2" id="KW-0472">Membrane</keyword>
<gene>
    <name evidence="4" type="ORF">RDB_LOCUS7362</name>
</gene>
<organism evidence="4 5">
    <name type="scientific">Rhizoctonia solani</name>
    <dbReference type="NCBI Taxonomy" id="456999"/>
    <lineage>
        <taxon>Eukaryota</taxon>
        <taxon>Fungi</taxon>
        <taxon>Dikarya</taxon>
        <taxon>Basidiomycota</taxon>
        <taxon>Agaricomycotina</taxon>
        <taxon>Agaricomycetes</taxon>
        <taxon>Cantharellales</taxon>
        <taxon>Ceratobasidiaceae</taxon>
        <taxon>Rhizoctonia</taxon>
    </lineage>
</organism>
<feature type="region of interest" description="Disordered" evidence="1">
    <location>
        <begin position="1"/>
        <end position="63"/>
    </location>
</feature>
<evidence type="ECO:0000313" key="4">
    <source>
        <dbReference type="EMBL" id="CAE6352033.1"/>
    </source>
</evidence>
<comment type="caution">
    <text evidence="4">The sequence shown here is derived from an EMBL/GenBank/DDBJ whole genome shotgun (WGS) entry which is preliminary data.</text>
</comment>